<dbReference type="InterPro" id="IPR001611">
    <property type="entry name" value="Leu-rich_rpt"/>
</dbReference>
<keyword evidence="7" id="KW-0677">Repeat</keyword>
<evidence type="ECO:0000256" key="1">
    <source>
        <dbReference type="ARBA" id="ARBA00004251"/>
    </source>
</evidence>
<dbReference type="Pfam" id="PF13855">
    <property type="entry name" value="LRR_8"/>
    <property type="match status" value="2"/>
</dbReference>
<comment type="subcellular location">
    <subcellularLocation>
        <location evidence="1">Cell membrane</location>
        <topology evidence="1">Single-pass type I membrane protein</topology>
    </subcellularLocation>
</comment>
<dbReference type="SUPFAM" id="SSF52058">
    <property type="entry name" value="L domain-like"/>
    <property type="match status" value="2"/>
</dbReference>
<feature type="transmembrane region" description="Helical" evidence="13">
    <location>
        <begin position="1033"/>
        <end position="1054"/>
    </location>
</feature>
<keyword evidence="10" id="KW-0675">Receptor</keyword>
<keyword evidence="9 13" id="KW-0472">Membrane</keyword>
<evidence type="ECO:0000256" key="10">
    <source>
        <dbReference type="ARBA" id="ARBA00023170"/>
    </source>
</evidence>
<keyword evidence="3" id="KW-1003">Cell membrane</keyword>
<evidence type="ECO:0000256" key="8">
    <source>
        <dbReference type="ARBA" id="ARBA00022989"/>
    </source>
</evidence>
<keyword evidence="5 13" id="KW-0812">Transmembrane</keyword>
<proteinExistence type="inferred from homology"/>
<evidence type="ECO:0000256" key="7">
    <source>
        <dbReference type="ARBA" id="ARBA00022737"/>
    </source>
</evidence>
<accession>A0A2U1LKX1</accession>
<dbReference type="InterPro" id="IPR002110">
    <property type="entry name" value="Ankyrin_rpt"/>
</dbReference>
<dbReference type="GO" id="GO:0051707">
    <property type="term" value="P:response to other organism"/>
    <property type="evidence" value="ECO:0007669"/>
    <property type="project" value="UniProtKB-ARBA"/>
</dbReference>
<dbReference type="PROSITE" id="PS50297">
    <property type="entry name" value="ANK_REP_REGION"/>
    <property type="match status" value="1"/>
</dbReference>
<dbReference type="STRING" id="35608.A0A2U1LKX1"/>
<dbReference type="FunFam" id="3.80.10.10:FF:000111">
    <property type="entry name" value="LRR receptor-like serine/threonine-protein kinase ERECTA"/>
    <property type="match status" value="1"/>
</dbReference>
<evidence type="ECO:0000313" key="15">
    <source>
        <dbReference type="Proteomes" id="UP000245207"/>
    </source>
</evidence>
<evidence type="ECO:0000256" key="9">
    <source>
        <dbReference type="ARBA" id="ARBA00023136"/>
    </source>
</evidence>
<reference evidence="14 15" key="1">
    <citation type="journal article" date="2018" name="Mol. Plant">
        <title>The genome of Artemisia annua provides insight into the evolution of Asteraceae family and artemisinin biosynthesis.</title>
        <authorList>
            <person name="Shen Q."/>
            <person name="Zhang L."/>
            <person name="Liao Z."/>
            <person name="Wang S."/>
            <person name="Yan T."/>
            <person name="Shi P."/>
            <person name="Liu M."/>
            <person name="Fu X."/>
            <person name="Pan Q."/>
            <person name="Wang Y."/>
            <person name="Lv Z."/>
            <person name="Lu X."/>
            <person name="Zhang F."/>
            <person name="Jiang W."/>
            <person name="Ma Y."/>
            <person name="Chen M."/>
            <person name="Hao X."/>
            <person name="Li L."/>
            <person name="Tang Y."/>
            <person name="Lv G."/>
            <person name="Zhou Y."/>
            <person name="Sun X."/>
            <person name="Brodelius P.E."/>
            <person name="Rose J.K.C."/>
            <person name="Tang K."/>
        </authorList>
    </citation>
    <scope>NUCLEOTIDE SEQUENCE [LARGE SCALE GENOMIC DNA]</scope>
    <source>
        <strain evidence="15">cv. Huhao1</strain>
        <tissue evidence="14">Leaf</tissue>
    </source>
</reference>
<dbReference type="SUPFAM" id="SSF52047">
    <property type="entry name" value="RNI-like"/>
    <property type="match status" value="1"/>
</dbReference>
<name>A0A2U1LKX1_ARTAN</name>
<keyword evidence="12" id="KW-0040">ANK repeat</keyword>
<dbReference type="InterPro" id="IPR036770">
    <property type="entry name" value="Ankyrin_rpt-contain_sf"/>
</dbReference>
<dbReference type="OrthoDB" id="8731593at2759"/>
<dbReference type="PROSITE" id="PS51450">
    <property type="entry name" value="LRR"/>
    <property type="match status" value="2"/>
</dbReference>
<dbReference type="Gene3D" id="3.80.10.10">
    <property type="entry name" value="Ribonuclease Inhibitor"/>
    <property type="match status" value="4"/>
</dbReference>
<sequence>MESINRKPRLIDVISSVIDRCDVPNRETPLHLAVNFNDVKATEILMSAGADWSLTKRARRLPHLVATMRRMRDFYMEITFQFESSVIPFISRTAPLDTYKIWKRGANLRADMTRSKLPINTPAHQHHVYIENAQDPFIIPADYTWITAEAKKKKMQEKRSHLGSSVWNVGVRVQYCLAGEGQRDDLDKKVGLAGEINSSLLLLKHLQHLDLSFSSFTRIPEFIGSLRKLRYLNLSYVDYEVSKVPPQLGNLSYLQTLDLSVSFVVMTNTEWLGKLSSLEYLDLSYMDLSDSNNLLENVITRLPSLFELRIDSSLLPEIPANKLYPITNYSSSLSILDLSTNYLPSYSIYTWLFNFSGSLTDINLSYNELLGTIPEAFGAFKFLQNLDLTTNGLKGGIPKSFGNLSNLVSLNIAGNNLKDNLPSFFHILRRTKKSIQVLDLRNNKISGSLPDFTTFTSLKELHLNGNKIRGSFPQKFDQISNLFVLDLADNQISGFLPNLSALSSLRELYFERNRLQGTLGEKIMPLSQLQFLGASSNLLHGTISETHLKNLSHLVYLDLSFNSLVLELDSDWSPNFSLDVISLSSCKLGPSFPTWLQTQKNFSIIDISNAQIDDSVPDWFWKQLTPNLRYLNVSFNKIHGSVPDLMYGDKPLIDLSSNNFLGPVPWFPSNTQTLVLSNNMFSGSISFVCNLTTITQLDLSNNQLSGEIPDCWMTLTRLLFLNLENNKFSGRIPTSVGSLAYILVLSIRSNRLSGELPSLKNCTLLQLLDVGENNLSGHIPAWIGESLSRLNVLSLPSNGFHGTVPTSFCRLSKMQILDISVNNISGTIPRCLSNLKGMTKRKTEDSFIGFNTVHLERTRLYISRVTYMYQALLVWKGRLSKYRSTLGLVTSLDISSNMLSGEIPSEITRLTGLVALNLSRNNLAGHIPQDIGKLRWLDFLDVSRNHLVGGIPTSLSQLTNLGVLDLSDNNLSGRIPTSTQLQSFGASSYNGNPALCGLPLLNVCPEDIVPQIPQTTPGTNVTGDQDRLITQGFFISLSIGSAFGFWGVCGALVVNDAWRYAYYQFVNHVKDWIYVMIVVNYNRLKTRFRPKR</sequence>
<dbReference type="GO" id="GO:0005886">
    <property type="term" value="C:plasma membrane"/>
    <property type="evidence" value="ECO:0007669"/>
    <property type="project" value="UniProtKB-SubCell"/>
</dbReference>
<evidence type="ECO:0000256" key="11">
    <source>
        <dbReference type="ARBA" id="ARBA00023180"/>
    </source>
</evidence>
<dbReference type="EMBL" id="PKPP01008841">
    <property type="protein sequence ID" value="PWA49631.1"/>
    <property type="molecule type" value="Genomic_DNA"/>
</dbReference>
<keyword evidence="8 13" id="KW-1133">Transmembrane helix</keyword>
<evidence type="ECO:0000256" key="13">
    <source>
        <dbReference type="SAM" id="Phobius"/>
    </source>
</evidence>
<dbReference type="InterPro" id="IPR046956">
    <property type="entry name" value="RLP23-like"/>
</dbReference>
<evidence type="ECO:0000256" key="5">
    <source>
        <dbReference type="ARBA" id="ARBA00022692"/>
    </source>
</evidence>
<dbReference type="Pfam" id="PF00560">
    <property type="entry name" value="LRR_1"/>
    <property type="match status" value="8"/>
</dbReference>
<organism evidence="14 15">
    <name type="scientific">Artemisia annua</name>
    <name type="common">Sweet wormwood</name>
    <dbReference type="NCBI Taxonomy" id="35608"/>
    <lineage>
        <taxon>Eukaryota</taxon>
        <taxon>Viridiplantae</taxon>
        <taxon>Streptophyta</taxon>
        <taxon>Embryophyta</taxon>
        <taxon>Tracheophyta</taxon>
        <taxon>Spermatophyta</taxon>
        <taxon>Magnoliopsida</taxon>
        <taxon>eudicotyledons</taxon>
        <taxon>Gunneridae</taxon>
        <taxon>Pentapetalae</taxon>
        <taxon>asterids</taxon>
        <taxon>campanulids</taxon>
        <taxon>Asterales</taxon>
        <taxon>Asteraceae</taxon>
        <taxon>Asteroideae</taxon>
        <taxon>Anthemideae</taxon>
        <taxon>Artemisiinae</taxon>
        <taxon>Artemisia</taxon>
    </lineage>
</organism>
<dbReference type="GO" id="GO:0006952">
    <property type="term" value="P:defense response"/>
    <property type="evidence" value="ECO:0007669"/>
    <property type="project" value="UniProtKB-ARBA"/>
</dbReference>
<dbReference type="FunFam" id="3.80.10.10:FF:000095">
    <property type="entry name" value="LRR receptor-like serine/threonine-protein kinase GSO1"/>
    <property type="match status" value="2"/>
</dbReference>
<dbReference type="PRINTS" id="PR00019">
    <property type="entry name" value="LEURICHRPT"/>
</dbReference>
<feature type="repeat" description="ANK" evidence="12">
    <location>
        <begin position="25"/>
        <end position="57"/>
    </location>
</feature>
<dbReference type="PANTHER" id="PTHR48063">
    <property type="entry name" value="LRR RECEPTOR-LIKE KINASE"/>
    <property type="match status" value="1"/>
</dbReference>
<comment type="caution">
    <text evidence="14">The sequence shown here is derived from an EMBL/GenBank/DDBJ whole genome shotgun (WGS) entry which is preliminary data.</text>
</comment>
<dbReference type="PANTHER" id="PTHR48063:SF101">
    <property type="entry name" value="LRR RECEPTOR-LIKE SERINE_THREONINE-PROTEIN KINASE FLS2"/>
    <property type="match status" value="1"/>
</dbReference>
<gene>
    <name evidence="14" type="ORF">CTI12_AA482810</name>
</gene>
<dbReference type="SMART" id="SM00369">
    <property type="entry name" value="LRR_TYP"/>
    <property type="match status" value="9"/>
</dbReference>
<dbReference type="InterPro" id="IPR003591">
    <property type="entry name" value="Leu-rich_rpt_typical-subtyp"/>
</dbReference>
<evidence type="ECO:0000256" key="3">
    <source>
        <dbReference type="ARBA" id="ARBA00022475"/>
    </source>
</evidence>
<comment type="similarity">
    <text evidence="2">Belongs to the RLP family.</text>
</comment>
<dbReference type="PROSITE" id="PS50088">
    <property type="entry name" value="ANK_REPEAT"/>
    <property type="match status" value="1"/>
</dbReference>
<dbReference type="SUPFAM" id="SSF48403">
    <property type="entry name" value="Ankyrin repeat"/>
    <property type="match status" value="1"/>
</dbReference>
<evidence type="ECO:0000256" key="2">
    <source>
        <dbReference type="ARBA" id="ARBA00009592"/>
    </source>
</evidence>
<dbReference type="FunFam" id="3.80.10.10:FF:001347">
    <property type="entry name" value="LRR receptor-like serine/threonine-protein kinase GSO2"/>
    <property type="match status" value="1"/>
</dbReference>
<dbReference type="AlphaFoldDB" id="A0A2U1LKX1"/>
<evidence type="ECO:0000256" key="12">
    <source>
        <dbReference type="PROSITE-ProRule" id="PRU00023"/>
    </source>
</evidence>
<dbReference type="Proteomes" id="UP000245207">
    <property type="component" value="Unassembled WGS sequence"/>
</dbReference>
<evidence type="ECO:0000256" key="6">
    <source>
        <dbReference type="ARBA" id="ARBA00022729"/>
    </source>
</evidence>
<keyword evidence="4" id="KW-0433">Leucine-rich repeat</keyword>
<keyword evidence="15" id="KW-1185">Reference proteome</keyword>
<dbReference type="InterPro" id="IPR032675">
    <property type="entry name" value="LRR_dom_sf"/>
</dbReference>
<evidence type="ECO:0000256" key="4">
    <source>
        <dbReference type="ARBA" id="ARBA00022614"/>
    </source>
</evidence>
<evidence type="ECO:0000313" key="14">
    <source>
        <dbReference type="EMBL" id="PWA49631.1"/>
    </source>
</evidence>
<dbReference type="SMART" id="SM00365">
    <property type="entry name" value="LRR_SD22"/>
    <property type="match status" value="6"/>
</dbReference>
<protein>
    <submittedName>
        <fullName evidence="14">Leucine-rich repeat protein</fullName>
    </submittedName>
</protein>
<keyword evidence="11" id="KW-0325">Glycoprotein</keyword>
<keyword evidence="6" id="KW-0732">Signal</keyword>